<dbReference type="KEGG" id="cpoi:OE229_01050"/>
<keyword evidence="2" id="KW-0732">Signal</keyword>
<feature type="transmembrane region" description="Helical" evidence="1">
    <location>
        <begin position="43"/>
        <end position="59"/>
    </location>
</feature>
<reference evidence="3" key="1">
    <citation type="submission" date="2022-09" db="EMBL/GenBank/DDBJ databases">
        <title>Taxonomy of Curtobacterium flaccumfaciens.</title>
        <authorList>
            <person name="Osdaghi E."/>
            <person name="Taghavi S.M."/>
            <person name="Hamidizade M."/>
            <person name="Abachi H."/>
            <person name="Fazliarab A."/>
            <person name="Baeyen S."/>
            <person name="Portier P."/>
            <person name="Van Vaerenbergh J."/>
            <person name="Jacques M.-A."/>
        </authorList>
    </citation>
    <scope>NUCLEOTIDE SEQUENCE</scope>
    <source>
        <strain evidence="3">AGQB46</strain>
    </source>
</reference>
<feature type="chain" id="PRO_5040175133" evidence="2">
    <location>
        <begin position="35"/>
        <end position="121"/>
    </location>
</feature>
<feature type="transmembrane region" description="Helical" evidence="1">
    <location>
        <begin position="66"/>
        <end position="84"/>
    </location>
</feature>
<dbReference type="RefSeq" id="WP_262139338.1">
    <property type="nucleotide sequence ID" value="NZ_CP106879.1"/>
</dbReference>
<dbReference type="Proteomes" id="UP001062223">
    <property type="component" value="Chromosome"/>
</dbReference>
<accession>A0A9Q9T3W2</accession>
<sequence>MFRRVRSSVRSMPSAARLLALAAMLLVAASAHLAARSEPGGRWVPLLVLGVVGAVVTGSPTRLWPLPAIWLVATLLALTGDAPVDPSNTRVALVVGAVALLAAIAVDLRPVLRARRRRGAA</sequence>
<evidence type="ECO:0000256" key="1">
    <source>
        <dbReference type="SAM" id="Phobius"/>
    </source>
</evidence>
<feature type="signal peptide" evidence="2">
    <location>
        <begin position="1"/>
        <end position="34"/>
    </location>
</feature>
<feature type="transmembrane region" description="Helical" evidence="1">
    <location>
        <begin position="90"/>
        <end position="108"/>
    </location>
</feature>
<protein>
    <submittedName>
        <fullName evidence="3">Uncharacterized protein</fullName>
    </submittedName>
</protein>
<keyword evidence="1" id="KW-0812">Transmembrane</keyword>
<dbReference type="EMBL" id="CP106879">
    <property type="protein sequence ID" value="UYC81079.1"/>
    <property type="molecule type" value="Genomic_DNA"/>
</dbReference>
<evidence type="ECO:0000313" key="4">
    <source>
        <dbReference type="Proteomes" id="UP001062223"/>
    </source>
</evidence>
<dbReference type="AlphaFoldDB" id="A0A9Q9T3W2"/>
<organism evidence="3 4">
    <name type="scientific">Curtobacterium poinsettiae</name>
    <dbReference type="NCBI Taxonomy" id="159612"/>
    <lineage>
        <taxon>Bacteria</taxon>
        <taxon>Bacillati</taxon>
        <taxon>Actinomycetota</taxon>
        <taxon>Actinomycetes</taxon>
        <taxon>Micrococcales</taxon>
        <taxon>Microbacteriaceae</taxon>
        <taxon>Curtobacterium</taxon>
    </lineage>
</organism>
<keyword evidence="1" id="KW-0472">Membrane</keyword>
<name>A0A9Q9T3W2_9MICO</name>
<evidence type="ECO:0000256" key="2">
    <source>
        <dbReference type="SAM" id="SignalP"/>
    </source>
</evidence>
<evidence type="ECO:0000313" key="3">
    <source>
        <dbReference type="EMBL" id="UYC81079.1"/>
    </source>
</evidence>
<keyword evidence="1" id="KW-1133">Transmembrane helix</keyword>
<gene>
    <name evidence="3" type="ORF">OE229_01050</name>
</gene>
<proteinExistence type="predicted"/>